<dbReference type="Gene3D" id="1.20.82.10">
    <property type="entry name" value="ADP Ribosyl Cyclase, Chain A, domain 1"/>
    <property type="match status" value="1"/>
</dbReference>
<dbReference type="InterPro" id="IPR003193">
    <property type="entry name" value="ADP-ribosyl_cyclase"/>
</dbReference>
<evidence type="ECO:0000256" key="5">
    <source>
        <dbReference type="ARBA" id="ARBA00023027"/>
    </source>
</evidence>
<dbReference type="AlphaFoldDB" id="A0A671WDX0"/>
<dbReference type="GO" id="GO:0061809">
    <property type="term" value="F:NAD+ nucleosidase activity, cyclic ADP-ribose generating"/>
    <property type="evidence" value="ECO:0007669"/>
    <property type="project" value="UniProtKB-EC"/>
</dbReference>
<evidence type="ECO:0000313" key="9">
    <source>
        <dbReference type="Proteomes" id="UP000472265"/>
    </source>
</evidence>
<dbReference type="PANTHER" id="PTHR10912">
    <property type="entry name" value="ADP-RIBOSYL CYCLASE"/>
    <property type="match status" value="1"/>
</dbReference>
<evidence type="ECO:0000256" key="4">
    <source>
        <dbReference type="ARBA" id="ARBA00022801"/>
    </source>
</evidence>
<evidence type="ECO:0000256" key="6">
    <source>
        <dbReference type="ARBA" id="ARBA00023157"/>
    </source>
</evidence>
<evidence type="ECO:0000313" key="8">
    <source>
        <dbReference type="Ensembl" id="ENSSAUP00010037125.1"/>
    </source>
</evidence>
<dbReference type="SUPFAM" id="SSF52309">
    <property type="entry name" value="N-(deoxy)ribosyltransferase-like"/>
    <property type="match status" value="1"/>
</dbReference>
<dbReference type="GeneTree" id="ENSGT00390000017291"/>
<evidence type="ECO:0000256" key="1">
    <source>
        <dbReference type="ARBA" id="ARBA00005406"/>
    </source>
</evidence>
<dbReference type="EC" id="3.2.2.6" evidence="2"/>
<name>A0A671WDX0_SPAAU</name>
<dbReference type="GO" id="GO:0016849">
    <property type="term" value="F:phosphorus-oxygen lyase activity"/>
    <property type="evidence" value="ECO:0007669"/>
    <property type="project" value="TreeGrafter"/>
</dbReference>
<reference evidence="8" key="3">
    <citation type="submission" date="2025-09" db="UniProtKB">
        <authorList>
            <consortium name="Ensembl"/>
        </authorList>
    </citation>
    <scope>IDENTIFICATION</scope>
</reference>
<keyword evidence="3" id="KW-0808">Transferase</keyword>
<dbReference type="InParanoid" id="A0A671WDX0"/>
<feature type="transmembrane region" description="Helical" evidence="7">
    <location>
        <begin position="96"/>
        <end position="118"/>
    </location>
</feature>
<keyword evidence="6" id="KW-1015">Disulfide bond</keyword>
<dbReference type="Proteomes" id="UP000472265">
    <property type="component" value="Chromosome 19"/>
</dbReference>
<protein>
    <recommendedName>
        <fullName evidence="2">ADP-ribosyl cyclase/cyclic ADP-ribose hydrolase</fullName>
        <ecNumber evidence="2">3.2.2.6</ecNumber>
    </recommendedName>
</protein>
<sequence>MALQVQQQECISLASVEIRTATCTTEVHQDGITVIAVESALWIRESANIVQLGATGLNLQTHGPISMDTASIQDKMHTGTELPECLPHPTSKKKCWLISGAVAFVFAVIFAVVIWKVLSNQQQTFSRRFISKCLEYKKDNNESYCQQIFHVFEKAYIGKPMCNVTMEDYDDLMAMVPFDHPCHQTMLWSKTNELVHKYTAKDEDKKDCFTLEDTLLGYILNDERWCGKKGSNETFDNGCDDCANSAVRSFWDSASAEFAEYACGNVTVMLSGSEEKPFNPFSTFARVEIKRLKHPFVKKLNVILVTGNKNVSNCAADNLNIDLQKALDSNILYSCNEVPESRIRECSSSSSDNTDVGCVACLLKPNE</sequence>
<reference evidence="8" key="2">
    <citation type="submission" date="2025-08" db="UniProtKB">
        <authorList>
            <consortium name="Ensembl"/>
        </authorList>
    </citation>
    <scope>IDENTIFICATION</scope>
</reference>
<keyword evidence="7" id="KW-0472">Membrane</keyword>
<organism evidence="8 9">
    <name type="scientific">Sparus aurata</name>
    <name type="common">Gilthead sea bream</name>
    <dbReference type="NCBI Taxonomy" id="8175"/>
    <lineage>
        <taxon>Eukaryota</taxon>
        <taxon>Metazoa</taxon>
        <taxon>Chordata</taxon>
        <taxon>Craniata</taxon>
        <taxon>Vertebrata</taxon>
        <taxon>Euteleostomi</taxon>
        <taxon>Actinopterygii</taxon>
        <taxon>Neopterygii</taxon>
        <taxon>Teleostei</taxon>
        <taxon>Neoteleostei</taxon>
        <taxon>Acanthomorphata</taxon>
        <taxon>Eupercaria</taxon>
        <taxon>Spariformes</taxon>
        <taxon>Sparidae</taxon>
        <taxon>Sparus</taxon>
    </lineage>
</organism>
<dbReference type="Pfam" id="PF02267">
    <property type="entry name" value="Rib_hydrolayse"/>
    <property type="match status" value="1"/>
</dbReference>
<keyword evidence="4" id="KW-0378">Hydrolase</keyword>
<reference evidence="8" key="1">
    <citation type="submission" date="2021-04" db="EMBL/GenBank/DDBJ databases">
        <authorList>
            <consortium name="Wellcome Sanger Institute Data Sharing"/>
        </authorList>
    </citation>
    <scope>NUCLEOTIDE SEQUENCE [LARGE SCALE GENOMIC DNA]</scope>
</reference>
<evidence type="ECO:0000256" key="3">
    <source>
        <dbReference type="ARBA" id="ARBA00022679"/>
    </source>
</evidence>
<dbReference type="GO" id="GO:0005886">
    <property type="term" value="C:plasma membrane"/>
    <property type="evidence" value="ECO:0007669"/>
    <property type="project" value="TreeGrafter"/>
</dbReference>
<dbReference type="Ensembl" id="ENSSAUT00010039076.1">
    <property type="protein sequence ID" value="ENSSAUP00010037125.1"/>
    <property type="gene ID" value="ENSSAUG00010015662.1"/>
</dbReference>
<evidence type="ECO:0000256" key="7">
    <source>
        <dbReference type="SAM" id="Phobius"/>
    </source>
</evidence>
<dbReference type="GO" id="GO:0030890">
    <property type="term" value="P:positive regulation of B cell proliferation"/>
    <property type="evidence" value="ECO:0007669"/>
    <property type="project" value="TreeGrafter"/>
</dbReference>
<keyword evidence="7" id="KW-0812">Transmembrane</keyword>
<accession>A0A671WDX0</accession>
<keyword evidence="9" id="KW-1185">Reference proteome</keyword>
<dbReference type="GO" id="GO:0016740">
    <property type="term" value="F:transferase activity"/>
    <property type="evidence" value="ECO:0007669"/>
    <property type="project" value="UniProtKB-KW"/>
</dbReference>
<dbReference type="PANTHER" id="PTHR10912:SF9">
    <property type="entry name" value="ADP-RIBOSYL CYCLASE_CYCLIC ADP-RIBOSE HYDROLASE"/>
    <property type="match status" value="1"/>
</dbReference>
<keyword evidence="7" id="KW-1133">Transmembrane helix</keyword>
<proteinExistence type="inferred from homology"/>
<comment type="similarity">
    <text evidence="1">Belongs to the ADP-ribosyl cyclase family.</text>
</comment>
<keyword evidence="5" id="KW-0520">NAD</keyword>
<dbReference type="Gene3D" id="3.40.50.720">
    <property type="entry name" value="NAD(P)-binding Rossmann-like Domain"/>
    <property type="match status" value="1"/>
</dbReference>
<evidence type="ECO:0000256" key="2">
    <source>
        <dbReference type="ARBA" id="ARBA00011982"/>
    </source>
</evidence>